<dbReference type="PANTHER" id="PTHR33772">
    <property type="entry name" value="THYMUS, BRAIN AND TESTES-ASSOCIATED"/>
    <property type="match status" value="1"/>
</dbReference>
<protein>
    <submittedName>
        <fullName evidence="2">TBATA isoform X1</fullName>
    </submittedName>
</protein>
<sequence length="444" mass="49602">MAEGKVATTPVLRQTQVNHISSKDKMEEIKNPVSGPFKSNDIAALASRLENLAQNTPLRFSSDAMRPTTKNTSRFGNQSNHSFFSRHNPHPHRVTHISGLNGNPICNVNDEWSVTSPLYPHPMIKNQLDTNLLGVQCSLPIGDPYGNKVPFLAAGILSEAWREELRNLATKVCTNDKPEDKKEAEEPQRATLYSAETGRLIPPSSRARTRQASRKGNRNSTSRGKDHSTLFQDQELLVLELLCQILQTDSLSAIQQWLLSAGPREKDLVMNMIQTATANIKLDSNTMDRSIDDRLQTQAALGLISRDKNFQKKDINSSIKQKQEPIAEEDKPEHIGTAEVLQIHSQSDNENQNYISFPQANNEDVTGKCSVTYVTSNDLIKKTKHLRSCTNSPLQFESDEKVIYILVAGKGHYISRTRHVDTTPITSQTKTFKCVMCIGDTRAT</sequence>
<dbReference type="PANTHER" id="PTHR33772:SF1">
    <property type="entry name" value="PROTEIN TBATA"/>
    <property type="match status" value="1"/>
</dbReference>
<name>A0AAD1TC59_PELCU</name>
<dbReference type="Proteomes" id="UP001295444">
    <property type="component" value="Chromosome 11"/>
</dbReference>
<keyword evidence="3" id="KW-1185">Reference proteome</keyword>
<feature type="region of interest" description="Disordered" evidence="1">
    <location>
        <begin position="176"/>
        <end position="227"/>
    </location>
</feature>
<dbReference type="Pfam" id="PF15256">
    <property type="entry name" value="SPATIAL"/>
    <property type="match status" value="1"/>
</dbReference>
<feature type="compositionally biased region" description="Basic residues" evidence="1">
    <location>
        <begin position="207"/>
        <end position="217"/>
    </location>
</feature>
<feature type="compositionally biased region" description="Polar residues" evidence="1">
    <location>
        <begin position="68"/>
        <end position="82"/>
    </location>
</feature>
<dbReference type="AlphaFoldDB" id="A0AAD1TC59"/>
<dbReference type="EMBL" id="OW240922">
    <property type="protein sequence ID" value="CAH2321260.1"/>
    <property type="molecule type" value="Genomic_DNA"/>
</dbReference>
<reference evidence="2" key="1">
    <citation type="submission" date="2022-03" db="EMBL/GenBank/DDBJ databases">
        <authorList>
            <person name="Alioto T."/>
            <person name="Alioto T."/>
            <person name="Gomez Garrido J."/>
        </authorList>
    </citation>
    <scope>NUCLEOTIDE SEQUENCE</scope>
</reference>
<evidence type="ECO:0000313" key="2">
    <source>
        <dbReference type="EMBL" id="CAH2321260.1"/>
    </source>
</evidence>
<dbReference type="InterPro" id="IPR037394">
    <property type="entry name" value="TBATA-like"/>
</dbReference>
<feature type="region of interest" description="Disordered" evidence="1">
    <location>
        <begin position="61"/>
        <end position="82"/>
    </location>
</feature>
<evidence type="ECO:0000313" key="3">
    <source>
        <dbReference type="Proteomes" id="UP001295444"/>
    </source>
</evidence>
<evidence type="ECO:0000256" key="1">
    <source>
        <dbReference type="SAM" id="MobiDB-lite"/>
    </source>
</evidence>
<proteinExistence type="predicted"/>
<accession>A0AAD1TC59</accession>
<feature type="compositionally biased region" description="Basic and acidic residues" evidence="1">
    <location>
        <begin position="176"/>
        <end position="188"/>
    </location>
</feature>
<organism evidence="2 3">
    <name type="scientific">Pelobates cultripes</name>
    <name type="common">Western spadefoot toad</name>
    <dbReference type="NCBI Taxonomy" id="61616"/>
    <lineage>
        <taxon>Eukaryota</taxon>
        <taxon>Metazoa</taxon>
        <taxon>Chordata</taxon>
        <taxon>Craniata</taxon>
        <taxon>Vertebrata</taxon>
        <taxon>Euteleostomi</taxon>
        <taxon>Amphibia</taxon>
        <taxon>Batrachia</taxon>
        <taxon>Anura</taxon>
        <taxon>Pelobatoidea</taxon>
        <taxon>Pelobatidae</taxon>
        <taxon>Pelobates</taxon>
    </lineage>
</organism>
<gene>
    <name evidence="2" type="ORF">PECUL_23A006401</name>
</gene>